<dbReference type="PANTHER" id="PTHR30160:SF1">
    <property type="entry name" value="LIPOPOLYSACCHARIDE 1,2-N-ACETYLGLUCOSAMINETRANSFERASE-RELATED"/>
    <property type="match status" value="1"/>
</dbReference>
<dbReference type="EMBL" id="LO017727">
    <property type="protein sequence ID" value="CRH06480.1"/>
    <property type="molecule type" value="Genomic_DNA"/>
</dbReference>
<dbReference type="GO" id="GO:0009244">
    <property type="term" value="P:lipopolysaccharide core region biosynthetic process"/>
    <property type="evidence" value="ECO:0007669"/>
    <property type="project" value="TreeGrafter"/>
</dbReference>
<dbReference type="InterPro" id="IPR011916">
    <property type="entry name" value="LipoPS_heptosylTferase-III"/>
</dbReference>
<dbReference type="PANTHER" id="PTHR30160">
    <property type="entry name" value="TETRAACYLDISACCHARIDE 4'-KINASE-RELATED"/>
    <property type="match status" value="1"/>
</dbReference>
<proteinExistence type="predicted"/>
<dbReference type="InterPro" id="IPR002201">
    <property type="entry name" value="Glyco_trans_9"/>
</dbReference>
<keyword evidence="2 3" id="KW-0808">Transferase</keyword>
<reference evidence="3" key="1">
    <citation type="submission" date="2015-04" db="EMBL/GenBank/DDBJ databases">
        <authorList>
            <person name="Syromyatnikov M.Y."/>
            <person name="Popov V.N."/>
        </authorList>
    </citation>
    <scope>NUCLEOTIDE SEQUENCE</scope>
    <source>
        <strain evidence="3">MO-1</strain>
    </source>
</reference>
<evidence type="ECO:0000256" key="1">
    <source>
        <dbReference type="ARBA" id="ARBA00022676"/>
    </source>
</evidence>
<keyword evidence="1" id="KW-0328">Glycosyltransferase</keyword>
<evidence type="ECO:0000313" key="3">
    <source>
        <dbReference type="EMBL" id="CRH06480.1"/>
    </source>
</evidence>
<name>A0A1S7LHP8_MAGMO</name>
<dbReference type="GO" id="GO:0008713">
    <property type="term" value="F:ADP-heptose-lipopolysaccharide heptosyltransferase activity"/>
    <property type="evidence" value="ECO:0007669"/>
    <property type="project" value="TreeGrafter"/>
</dbReference>
<gene>
    <name evidence="3" type="ORF">MAGMO_2318</name>
</gene>
<protein>
    <submittedName>
        <fullName evidence="3">Putative GT9: lipopolysaccharide heptosyltransferase III</fullName>
    </submittedName>
</protein>
<dbReference type="AlphaFoldDB" id="A0A1S7LHP8"/>
<dbReference type="InterPro" id="IPR051199">
    <property type="entry name" value="LPS_LOS_Heptosyltrfase"/>
</dbReference>
<dbReference type="CDD" id="cd03789">
    <property type="entry name" value="GT9_LPS_heptosyltransferase"/>
    <property type="match status" value="1"/>
</dbReference>
<accession>A0A1S7LHP8</accession>
<dbReference type="SUPFAM" id="SSF53756">
    <property type="entry name" value="UDP-Glycosyltransferase/glycogen phosphorylase"/>
    <property type="match status" value="1"/>
</dbReference>
<organism evidence="3">
    <name type="scientific">Magnetococcus massalia (strain MO-1)</name>
    <dbReference type="NCBI Taxonomy" id="451514"/>
    <lineage>
        <taxon>Bacteria</taxon>
        <taxon>Pseudomonadati</taxon>
        <taxon>Pseudomonadota</taxon>
        <taxon>Magnetococcia</taxon>
        <taxon>Magnetococcales</taxon>
        <taxon>Magnetococcaceae</taxon>
        <taxon>Magnetococcus</taxon>
    </lineage>
</organism>
<evidence type="ECO:0000256" key="2">
    <source>
        <dbReference type="ARBA" id="ARBA00022679"/>
    </source>
</evidence>
<dbReference type="GO" id="GO:0005829">
    <property type="term" value="C:cytosol"/>
    <property type="evidence" value="ECO:0007669"/>
    <property type="project" value="TreeGrafter"/>
</dbReference>
<sequence>MKQILLVKLNHIGDTLLMTPTIRFLKQRFPHCAIDVIVRSGCEGVLQGNRDIRHLMVAAHPNPKNRTLKRTIQEQWKIVKTITLRRYDFGFDLSNSDRAKLYLLLSAAKIRGINNWKLMPLWKLKLFNRTSGYAWGPHHQVLKDFRTVTDVMGLEGEAGPLVINTEVDRSDMEKRVADLPWHKPYVVIHPTSRWQFKQWLPESWAEVADRLNREKGLSVVFSIGPGEVESRALDQILAHCQLSHTTIRGALQLRQLAYVMEHAALFLGVDTVAMHLAAAVQLPAVALFGPSSEWSWSPWLSSHQLVLGPCDCKKTRKFICDKSRPYPCMEAIRVETVMAQAEKLLRDPAAHAQRQL</sequence>
<dbReference type="NCBIfam" id="TIGR02201">
    <property type="entry name" value="heptsyl_trn_III"/>
    <property type="match status" value="1"/>
</dbReference>
<dbReference type="Pfam" id="PF01075">
    <property type="entry name" value="Glyco_transf_9"/>
    <property type="match status" value="1"/>
</dbReference>
<dbReference type="Gene3D" id="3.40.50.2000">
    <property type="entry name" value="Glycogen Phosphorylase B"/>
    <property type="match status" value="2"/>
</dbReference>